<protein>
    <submittedName>
        <fullName evidence="1">Uncharacterized protein</fullName>
    </submittedName>
</protein>
<proteinExistence type="predicted"/>
<evidence type="ECO:0000313" key="1">
    <source>
        <dbReference type="EMBL" id="DAF55779.1"/>
    </source>
</evidence>
<reference evidence="1" key="1">
    <citation type="journal article" date="2021" name="Proc. Natl. Acad. Sci. U.S.A.">
        <title>A Catalog of Tens of Thousands of Viruses from Human Metagenomes Reveals Hidden Associations with Chronic Diseases.</title>
        <authorList>
            <person name="Tisza M.J."/>
            <person name="Buck C.B."/>
        </authorList>
    </citation>
    <scope>NUCLEOTIDE SEQUENCE</scope>
    <source>
        <strain evidence="1">Ct8wU2</strain>
    </source>
</reference>
<dbReference type="EMBL" id="BK032699">
    <property type="protein sequence ID" value="DAF55779.1"/>
    <property type="molecule type" value="Genomic_DNA"/>
</dbReference>
<accession>A0A8S5SYC3</accession>
<organism evidence="1">
    <name type="scientific">Siphoviridae sp. ct8wU2</name>
    <dbReference type="NCBI Taxonomy" id="2827791"/>
    <lineage>
        <taxon>Viruses</taxon>
        <taxon>Duplodnaviria</taxon>
        <taxon>Heunggongvirae</taxon>
        <taxon>Uroviricota</taxon>
        <taxon>Caudoviricetes</taxon>
    </lineage>
</organism>
<sequence length="43" mass="5035">MTALIYFLPLPGVGFCKFLPRRNRTPSFRTQGHRTAMRRVRQG</sequence>
<name>A0A8S5SYC3_9CAUD</name>